<keyword evidence="1" id="KW-1133">Transmembrane helix</keyword>
<dbReference type="PIRSF" id="PIRSF018266">
    <property type="entry name" value="FecR"/>
    <property type="match status" value="1"/>
</dbReference>
<keyword evidence="1" id="KW-0812">Transmembrane</keyword>
<evidence type="ECO:0000259" key="2">
    <source>
        <dbReference type="Pfam" id="PF04773"/>
    </source>
</evidence>
<dbReference type="Pfam" id="PF16220">
    <property type="entry name" value="DUF4880"/>
    <property type="match status" value="1"/>
</dbReference>
<dbReference type="RefSeq" id="WP_380602013.1">
    <property type="nucleotide sequence ID" value="NZ_JBHSDU010000014.1"/>
</dbReference>
<protein>
    <submittedName>
        <fullName evidence="4">FecR family protein</fullName>
    </submittedName>
</protein>
<dbReference type="InterPro" id="IPR012373">
    <property type="entry name" value="Ferrdict_sens_TM"/>
</dbReference>
<keyword evidence="5" id="KW-1185">Reference proteome</keyword>
<dbReference type="PANTHER" id="PTHR30273:SF2">
    <property type="entry name" value="PROTEIN FECR"/>
    <property type="match status" value="1"/>
</dbReference>
<organism evidence="4 5">
    <name type="scientific">Steroidobacter flavus</name>
    <dbReference type="NCBI Taxonomy" id="1842136"/>
    <lineage>
        <taxon>Bacteria</taxon>
        <taxon>Pseudomonadati</taxon>
        <taxon>Pseudomonadota</taxon>
        <taxon>Gammaproteobacteria</taxon>
        <taxon>Steroidobacterales</taxon>
        <taxon>Steroidobacteraceae</taxon>
        <taxon>Steroidobacter</taxon>
    </lineage>
</organism>
<dbReference type="Gene3D" id="2.60.120.1440">
    <property type="match status" value="1"/>
</dbReference>
<proteinExistence type="predicted"/>
<dbReference type="Pfam" id="PF04773">
    <property type="entry name" value="FecR"/>
    <property type="match status" value="1"/>
</dbReference>
<evidence type="ECO:0000259" key="3">
    <source>
        <dbReference type="Pfam" id="PF16220"/>
    </source>
</evidence>
<accession>A0ABV8SZK5</accession>
<dbReference type="InterPro" id="IPR032623">
    <property type="entry name" value="FecR_N"/>
</dbReference>
<dbReference type="Proteomes" id="UP001595904">
    <property type="component" value="Unassembled WGS sequence"/>
</dbReference>
<keyword evidence="1" id="KW-0472">Membrane</keyword>
<dbReference type="PANTHER" id="PTHR30273">
    <property type="entry name" value="PERIPLASMIC SIGNAL SENSOR AND SIGMA FACTOR ACTIVATOR FECR-RELATED"/>
    <property type="match status" value="1"/>
</dbReference>
<evidence type="ECO:0000256" key="1">
    <source>
        <dbReference type="SAM" id="Phobius"/>
    </source>
</evidence>
<evidence type="ECO:0000313" key="4">
    <source>
        <dbReference type="EMBL" id="MFC4312535.1"/>
    </source>
</evidence>
<evidence type="ECO:0000313" key="5">
    <source>
        <dbReference type="Proteomes" id="UP001595904"/>
    </source>
</evidence>
<feature type="domain" description="FecR N-terminal" evidence="3">
    <location>
        <begin position="8"/>
        <end position="48"/>
    </location>
</feature>
<dbReference type="InterPro" id="IPR006860">
    <property type="entry name" value="FecR"/>
</dbReference>
<gene>
    <name evidence="4" type="ORF">ACFPN2_25855</name>
</gene>
<feature type="transmembrane region" description="Helical" evidence="1">
    <location>
        <begin position="98"/>
        <end position="117"/>
    </location>
</feature>
<sequence length="339" mass="37026">MNSRTIEEQAAAWLVRRDGESWSDADAAQLATWLEESTANRVAFLRLEVGWEQSERLNALGAGKPRGVVPPRGEWRVSPLFKLRQAAASQRQRRFRPWLAFAASLLIAVLGGAYFLLFHSGEDYVTPIGGVASIPLRDGSNVTLNTASKVRVAVSDGERRIRLDRGEAYFEVAKDPSRPFVVIAGNRRVVAVGTRFSVLRDGDEIRVVVTEGKVRVESTDAPLDFESSKGGPLLLAGTIARASSTAVVVEASSLQRAEEMLSWRGGYLIFDETALADAVAEFNRYSARKVYIDDPAVAALRINGKFRATNADAFIRVLRDGFGIQASVSDDRVVLSSSP</sequence>
<feature type="domain" description="FecR protein" evidence="2">
    <location>
        <begin position="123"/>
        <end position="215"/>
    </location>
</feature>
<reference evidence="5" key="1">
    <citation type="journal article" date="2019" name="Int. J. Syst. Evol. Microbiol.">
        <title>The Global Catalogue of Microorganisms (GCM) 10K type strain sequencing project: providing services to taxonomists for standard genome sequencing and annotation.</title>
        <authorList>
            <consortium name="The Broad Institute Genomics Platform"/>
            <consortium name="The Broad Institute Genome Sequencing Center for Infectious Disease"/>
            <person name="Wu L."/>
            <person name="Ma J."/>
        </authorList>
    </citation>
    <scope>NUCLEOTIDE SEQUENCE [LARGE SCALE GENOMIC DNA]</scope>
    <source>
        <strain evidence="5">CGMCC 1.10759</strain>
    </source>
</reference>
<comment type="caution">
    <text evidence="4">The sequence shown here is derived from an EMBL/GenBank/DDBJ whole genome shotgun (WGS) entry which is preliminary data.</text>
</comment>
<dbReference type="Gene3D" id="3.55.50.30">
    <property type="match status" value="1"/>
</dbReference>
<name>A0ABV8SZK5_9GAMM</name>
<dbReference type="EMBL" id="JBHSDU010000014">
    <property type="protein sequence ID" value="MFC4312535.1"/>
    <property type="molecule type" value="Genomic_DNA"/>
</dbReference>